<protein>
    <recommendedName>
        <fullName evidence="3">DUF4410 domain-containing protein</fullName>
    </recommendedName>
</protein>
<reference evidence="1 2" key="1">
    <citation type="submission" date="2019-10" db="EMBL/GenBank/DDBJ databases">
        <title>Genome sequence of Azospirillum melinis.</title>
        <authorList>
            <person name="Ambrosini A."/>
            <person name="Sant'Anna F.H."/>
            <person name="Cassan F.D."/>
            <person name="Souza E.M."/>
            <person name="Passaglia L.M.P."/>
        </authorList>
    </citation>
    <scope>NUCLEOTIDE SEQUENCE [LARGE SCALE GENOMIC DNA]</scope>
    <source>
        <strain evidence="1 2">TMCY0552</strain>
    </source>
</reference>
<dbReference type="EMBL" id="WHOS01000038">
    <property type="protein sequence ID" value="NUB02287.1"/>
    <property type="molecule type" value="Genomic_DNA"/>
</dbReference>
<comment type="caution">
    <text evidence="1">The sequence shown here is derived from an EMBL/GenBank/DDBJ whole genome shotgun (WGS) entry which is preliminary data.</text>
</comment>
<keyword evidence="2" id="KW-1185">Reference proteome</keyword>
<evidence type="ECO:0008006" key="3">
    <source>
        <dbReference type="Google" id="ProtNLM"/>
    </source>
</evidence>
<sequence>MALALALLSLGGCQTDSKQQVMAVDKSQVELRAIQTRSFDTSDRNLTIRTVISSLQDLGFVIDKADEQLGIISGTKLSGYAMRMTVTVRPRGKTQMAVRASAQYNLVAVSDAEPYQQFFAALSKAMFLTANEVD</sequence>
<evidence type="ECO:0000313" key="2">
    <source>
        <dbReference type="Proteomes" id="UP000605086"/>
    </source>
</evidence>
<evidence type="ECO:0000313" key="1">
    <source>
        <dbReference type="EMBL" id="NUB02287.1"/>
    </source>
</evidence>
<proteinExistence type="predicted"/>
<organism evidence="1 2">
    <name type="scientific">Azospirillum melinis</name>
    <dbReference type="NCBI Taxonomy" id="328839"/>
    <lineage>
        <taxon>Bacteria</taxon>
        <taxon>Pseudomonadati</taxon>
        <taxon>Pseudomonadota</taxon>
        <taxon>Alphaproteobacteria</taxon>
        <taxon>Rhodospirillales</taxon>
        <taxon>Azospirillaceae</taxon>
        <taxon>Azospirillum</taxon>
    </lineage>
</organism>
<dbReference type="Proteomes" id="UP000605086">
    <property type="component" value="Unassembled WGS sequence"/>
</dbReference>
<name>A0ABX2KNT4_9PROT</name>
<accession>A0ABX2KNT4</accession>
<gene>
    <name evidence="1" type="ORF">GBZ48_23880</name>
</gene>